<evidence type="ECO:0000313" key="1">
    <source>
        <dbReference type="EMBL" id="QBK89431.1"/>
    </source>
</evidence>
<sequence length="131" mass="15224">MSNTNKDNSNSIDKLDNILSDIDAQKNDIYYKLHSFLKVQYSDVCSNGDVVINQIIDYLFSCEDNDDDDSDGYYHYKNESCKQKKKNIVKYINSEKWIKNVSDCCISYIEGDIKKFIDSKGTMRPDPFWAS</sequence>
<accession>A0A4P6VSB7</accession>
<protein>
    <submittedName>
        <fullName evidence="1">Uncharacterized protein</fullName>
    </submittedName>
</protein>
<organism evidence="1">
    <name type="scientific">Mimivirus LCMiAC02</name>
    <dbReference type="NCBI Taxonomy" id="2506609"/>
    <lineage>
        <taxon>Viruses</taxon>
        <taxon>Varidnaviria</taxon>
        <taxon>Bamfordvirae</taxon>
        <taxon>Nucleocytoviricota</taxon>
        <taxon>Megaviricetes</taxon>
        <taxon>Imitervirales</taxon>
        <taxon>Mimiviridae</taxon>
        <taxon>Klosneuvirinae</taxon>
    </lineage>
</organism>
<name>A0A4P6VSB7_9VIRU</name>
<gene>
    <name evidence="1" type="ORF">LCMiAC02_05260</name>
</gene>
<proteinExistence type="predicted"/>
<reference evidence="1" key="1">
    <citation type="journal article" date="2019" name="MBio">
        <title>Virus Genomes from Deep Sea Sediments Expand the Ocean Megavirome and Support Independent Origins of Viral Gigantism.</title>
        <authorList>
            <person name="Backstrom D."/>
            <person name="Yutin N."/>
            <person name="Jorgensen S.L."/>
            <person name="Dharamshi J."/>
            <person name="Homa F."/>
            <person name="Zaremba-Niedwiedzka K."/>
            <person name="Spang A."/>
            <person name="Wolf Y.I."/>
            <person name="Koonin E.V."/>
            <person name="Ettema T.J."/>
        </authorList>
    </citation>
    <scope>NUCLEOTIDE SEQUENCE</scope>
</reference>
<dbReference type="EMBL" id="MK500421">
    <property type="protein sequence ID" value="QBK89431.1"/>
    <property type="molecule type" value="Genomic_DNA"/>
</dbReference>